<gene>
    <name evidence="2" type="ORF">P5G52_01565</name>
</gene>
<dbReference type="Gene3D" id="3.40.430.10">
    <property type="entry name" value="Dihydrofolate Reductase, subunit A"/>
    <property type="match status" value="1"/>
</dbReference>
<comment type="caution">
    <text evidence="2">The sequence shown here is derived from an EMBL/GenBank/DDBJ whole genome shotgun (WGS) entry which is preliminary data.</text>
</comment>
<dbReference type="InterPro" id="IPR002734">
    <property type="entry name" value="RibDG_C"/>
</dbReference>
<accession>A0ABT8JWJ7</accession>
<dbReference type="EMBL" id="JAROCG010000001">
    <property type="protein sequence ID" value="MDN4609545.1"/>
    <property type="molecule type" value="Genomic_DNA"/>
</dbReference>
<reference evidence="2" key="1">
    <citation type="submission" date="2023-06" db="EMBL/GenBank/DDBJ databases">
        <title>MT1 and MT2 Draft Genomes of Novel Species.</title>
        <authorList>
            <person name="Venkateswaran K."/>
        </authorList>
    </citation>
    <scope>NUCLEOTIDE SEQUENCE</scope>
    <source>
        <strain evidence="2">IIF3SC-B10</strain>
    </source>
</reference>
<dbReference type="InterPro" id="IPR024072">
    <property type="entry name" value="DHFR-like_dom_sf"/>
</dbReference>
<proteinExistence type="predicted"/>
<keyword evidence="3" id="KW-1185">Reference proteome</keyword>
<evidence type="ECO:0000313" key="2">
    <source>
        <dbReference type="EMBL" id="MDN4609545.1"/>
    </source>
</evidence>
<dbReference type="RefSeq" id="WP_301224232.1">
    <property type="nucleotide sequence ID" value="NZ_JAROCG010000001.1"/>
</dbReference>
<dbReference type="SUPFAM" id="SSF53597">
    <property type="entry name" value="Dihydrofolate reductase-like"/>
    <property type="match status" value="1"/>
</dbReference>
<name>A0ABT8JWJ7_9MICC</name>
<protein>
    <submittedName>
        <fullName evidence="2">Dihydrofolate reductase family protein</fullName>
    </submittedName>
</protein>
<dbReference type="Pfam" id="PF01872">
    <property type="entry name" value="RibD_C"/>
    <property type="match status" value="1"/>
</dbReference>
<sequence length="194" mass="20527">MGALVIIEFLTVDGVMQGLGSPQEDTEGGFTAGGWGAPYAQSIHQITTASGLENTSSYLFGRKTYEKMAAFWPHQPSDNPMAAHLNATPKYVASRTLTDAAWAGTRILPSGVPAAVRALKMTVEGDIAVLGSGVLCRELLAEDLVDEIRLFIHPLLLGAGKRLFGGLPAPRHLALKSVAQTDLGTVALVYSLQP</sequence>
<evidence type="ECO:0000259" key="1">
    <source>
        <dbReference type="Pfam" id="PF01872"/>
    </source>
</evidence>
<feature type="domain" description="Bacterial bifunctional deaminase-reductase C-terminal" evidence="1">
    <location>
        <begin position="9"/>
        <end position="185"/>
    </location>
</feature>
<dbReference type="Proteomes" id="UP001174209">
    <property type="component" value="Unassembled WGS sequence"/>
</dbReference>
<organism evidence="2 3">
    <name type="scientific">Arthrobacter burdickii</name>
    <dbReference type="NCBI Taxonomy" id="3035920"/>
    <lineage>
        <taxon>Bacteria</taxon>
        <taxon>Bacillati</taxon>
        <taxon>Actinomycetota</taxon>
        <taxon>Actinomycetes</taxon>
        <taxon>Micrococcales</taxon>
        <taxon>Micrococcaceae</taxon>
        <taxon>Arthrobacter</taxon>
    </lineage>
</organism>
<evidence type="ECO:0000313" key="3">
    <source>
        <dbReference type="Proteomes" id="UP001174209"/>
    </source>
</evidence>